<dbReference type="Proteomes" id="UP000254764">
    <property type="component" value="Unassembled WGS sequence"/>
</dbReference>
<dbReference type="InterPro" id="IPR007345">
    <property type="entry name" value="Polysacch_pyruvyl_Trfase"/>
</dbReference>
<organism evidence="2 3">
    <name type="scientific">Ciceribacter selenitireducens ATCC BAA-1503</name>
    <dbReference type="NCBI Taxonomy" id="1336235"/>
    <lineage>
        <taxon>Bacteria</taxon>
        <taxon>Pseudomonadati</taxon>
        <taxon>Pseudomonadota</taxon>
        <taxon>Alphaproteobacteria</taxon>
        <taxon>Hyphomicrobiales</taxon>
        <taxon>Rhizobiaceae</taxon>
        <taxon>Ciceribacter</taxon>
    </lineage>
</organism>
<evidence type="ECO:0000313" key="3">
    <source>
        <dbReference type="Proteomes" id="UP000254764"/>
    </source>
</evidence>
<gene>
    <name evidence="2" type="ORF">RHIZ70_207</name>
</gene>
<dbReference type="EMBL" id="UEYP01000011">
    <property type="protein sequence ID" value="SSC64499.1"/>
    <property type="molecule type" value="Genomic_DNA"/>
</dbReference>
<proteinExistence type="predicted"/>
<evidence type="ECO:0000313" key="2">
    <source>
        <dbReference type="EMBL" id="SSC64499.1"/>
    </source>
</evidence>
<sequence length="363" mass="40074">MARQNRPFRHTRKIDPLPLKAVILNDTRGDNHFGCMRVMRVIEDSLRSRGIDIAATSLVRNDWTRDADFLAAMSRADLIVINGEGTLHHGSRQGSKLLDVADHPARGKTPVALINAVYQDNPSAWNARLSLIDLISTRDSWSGAEVEKAIGRKVGFVPDLSLAEGAVTTHSTRPRDRLLIGDSVNRDIGRQLLALADGRSDARYLPILTSIKPPKPHYPAPLRALRQAYIDLHARAFGLRHGHTEFNRSEAGFLASLQTGYLHLTGRFHAVCLCLATGTPFLALESNSWKIAALLNDFGLGSERIVTLDEARRRIEAQQRFDFTTQEREIIAAGLAAAREGAHDLFDRLLALARSHQAGAGTR</sequence>
<dbReference type="AlphaFoldDB" id="A0A376A9E9"/>
<reference evidence="3" key="1">
    <citation type="submission" date="2018-07" db="EMBL/GenBank/DDBJ databases">
        <authorList>
            <person name="Peiro R."/>
            <person name="Begona"/>
            <person name="Cbmso G."/>
            <person name="Lopez M."/>
            <person name="Gonzalez S."/>
        </authorList>
    </citation>
    <scope>NUCLEOTIDE SEQUENCE [LARGE SCALE GENOMIC DNA]</scope>
</reference>
<dbReference type="Pfam" id="PF04230">
    <property type="entry name" value="PS_pyruv_trans"/>
    <property type="match status" value="1"/>
</dbReference>
<name>A0A376A9E9_9HYPH</name>
<protein>
    <recommendedName>
        <fullName evidence="1">Polysaccharide pyruvyl transferase domain-containing protein</fullName>
    </recommendedName>
</protein>
<evidence type="ECO:0000259" key="1">
    <source>
        <dbReference type="Pfam" id="PF04230"/>
    </source>
</evidence>
<accession>A0A376A9E9</accession>
<keyword evidence="3" id="KW-1185">Reference proteome</keyword>
<feature type="domain" description="Polysaccharide pyruvyl transferase" evidence="1">
    <location>
        <begin position="55"/>
        <end position="287"/>
    </location>
</feature>